<protein>
    <submittedName>
        <fullName evidence="2">Uncharacterized protein</fullName>
    </submittedName>
</protein>
<organism evidence="2 3">
    <name type="scientific">Zooshikella ganghwensis</name>
    <dbReference type="NCBI Taxonomy" id="202772"/>
    <lineage>
        <taxon>Bacteria</taxon>
        <taxon>Pseudomonadati</taxon>
        <taxon>Pseudomonadota</taxon>
        <taxon>Gammaproteobacteria</taxon>
        <taxon>Oceanospirillales</taxon>
        <taxon>Zooshikellaceae</taxon>
        <taxon>Zooshikella</taxon>
    </lineage>
</organism>
<proteinExistence type="predicted"/>
<accession>A0A4P9VRX2</accession>
<dbReference type="RefSeq" id="WP_094789130.1">
    <property type="nucleotide sequence ID" value="NZ_NDXW01000001.1"/>
</dbReference>
<evidence type="ECO:0000313" key="3">
    <source>
        <dbReference type="Proteomes" id="UP000257039"/>
    </source>
</evidence>
<keyword evidence="3" id="KW-1185">Reference proteome</keyword>
<keyword evidence="1" id="KW-0472">Membrane</keyword>
<evidence type="ECO:0000313" key="2">
    <source>
        <dbReference type="EMBL" id="RDH46358.1"/>
    </source>
</evidence>
<dbReference type="AlphaFoldDB" id="A0A4P9VRX2"/>
<feature type="transmembrane region" description="Helical" evidence="1">
    <location>
        <begin position="34"/>
        <end position="58"/>
    </location>
</feature>
<evidence type="ECO:0000256" key="1">
    <source>
        <dbReference type="SAM" id="Phobius"/>
    </source>
</evidence>
<reference evidence="2 3" key="1">
    <citation type="submission" date="2017-04" db="EMBL/GenBank/DDBJ databases">
        <title>Draft genome sequence of Zooshikella ganghwensis VG4 isolated from Red Sea sediments.</title>
        <authorList>
            <person name="Rehman Z."/>
            <person name="Alam I."/>
            <person name="Kamau A."/>
            <person name="Bajic V."/>
            <person name="Leiknes T."/>
        </authorList>
    </citation>
    <scope>NUCLEOTIDE SEQUENCE [LARGE SCALE GENOMIC DNA]</scope>
    <source>
        <strain evidence="2 3">VG4</strain>
    </source>
</reference>
<comment type="caution">
    <text evidence="2">The sequence shown here is derived from an EMBL/GenBank/DDBJ whole genome shotgun (WGS) entry which is preliminary data.</text>
</comment>
<gene>
    <name evidence="2" type="ORF">B9G39_24505</name>
</gene>
<keyword evidence="1" id="KW-0812">Transmembrane</keyword>
<name>A0A4P9VRX2_9GAMM</name>
<dbReference type="EMBL" id="NDXW01000001">
    <property type="protein sequence ID" value="RDH46358.1"/>
    <property type="molecule type" value="Genomic_DNA"/>
</dbReference>
<dbReference type="Proteomes" id="UP000257039">
    <property type="component" value="Unassembled WGS sequence"/>
</dbReference>
<sequence>MSIGVLIAIALIFINFKNTNLIYGVGGSLIQLSLFSVLAYFGFFVLILGTVIFILLGMGAKPVYVVNK</sequence>
<keyword evidence="1" id="KW-1133">Transmembrane helix</keyword>